<feature type="region of interest" description="Disordered" evidence="1">
    <location>
        <begin position="74"/>
        <end position="109"/>
    </location>
</feature>
<proteinExistence type="predicted"/>
<accession>W9S743</accession>
<evidence type="ECO:0000256" key="1">
    <source>
        <dbReference type="SAM" id="MobiDB-lite"/>
    </source>
</evidence>
<evidence type="ECO:0000259" key="2">
    <source>
        <dbReference type="Pfam" id="PF10382"/>
    </source>
</evidence>
<dbReference type="PANTHER" id="PTHR28535:SF1">
    <property type="entry name" value="PROTEIN ZGRF1"/>
    <property type="match status" value="1"/>
</dbReference>
<dbReference type="GO" id="GO:0005634">
    <property type="term" value="C:nucleus"/>
    <property type="evidence" value="ECO:0007669"/>
    <property type="project" value="TreeGrafter"/>
</dbReference>
<feature type="compositionally biased region" description="Polar residues" evidence="1">
    <location>
        <begin position="260"/>
        <end position="272"/>
    </location>
</feature>
<dbReference type="GO" id="GO:0006302">
    <property type="term" value="P:double-strand break repair"/>
    <property type="evidence" value="ECO:0007669"/>
    <property type="project" value="TreeGrafter"/>
</dbReference>
<dbReference type="EMBL" id="KE345762">
    <property type="protein sequence ID" value="EXC14465.1"/>
    <property type="molecule type" value="Genomic_DNA"/>
</dbReference>
<feature type="domain" description="5'-3' DNA helicase ZGRF1-like N-terminal" evidence="2">
    <location>
        <begin position="139"/>
        <end position="218"/>
    </location>
</feature>
<organism evidence="3 4">
    <name type="scientific">Morus notabilis</name>
    <dbReference type="NCBI Taxonomy" id="981085"/>
    <lineage>
        <taxon>Eukaryota</taxon>
        <taxon>Viridiplantae</taxon>
        <taxon>Streptophyta</taxon>
        <taxon>Embryophyta</taxon>
        <taxon>Tracheophyta</taxon>
        <taxon>Spermatophyta</taxon>
        <taxon>Magnoliopsida</taxon>
        <taxon>eudicotyledons</taxon>
        <taxon>Gunneridae</taxon>
        <taxon>Pentapetalae</taxon>
        <taxon>rosids</taxon>
        <taxon>fabids</taxon>
        <taxon>Rosales</taxon>
        <taxon>Moraceae</taxon>
        <taxon>Moreae</taxon>
        <taxon>Morus</taxon>
    </lineage>
</organism>
<feature type="domain" description="5'-3' DNA helicase ZGRF1-like N-terminal" evidence="2">
    <location>
        <begin position="274"/>
        <end position="351"/>
    </location>
</feature>
<protein>
    <recommendedName>
        <fullName evidence="2">5'-3' DNA helicase ZGRF1-like N-terminal domain-containing protein</fullName>
    </recommendedName>
</protein>
<feature type="compositionally biased region" description="Basic and acidic residues" evidence="1">
    <location>
        <begin position="89"/>
        <end position="99"/>
    </location>
</feature>
<dbReference type="InterPro" id="IPR052800">
    <property type="entry name" value="DNA_Repair_Helicase_ZGRF1"/>
</dbReference>
<sequence length="580" mass="65769">MADVKKWRVTYTRHIKQKRKVYQDGFLELHKTTNKLLLYDEGEKLLECRILKKDEVVSCGETLTFNAFLVDVNGAEGDHEEPPNSSNLRRRESRTAEKSKSRRPPLSPSHMIIKDFKKRELRKYEAIQSKSPDTTKSSVTEWEVLYTTQLTQKAKKYHDGFVQLSIRGSIGRQLTLFDESRNSLDSRFLKKGEKIESGLTIAFNGHLVEIGEPRGDHESNEKNHSNVKREKGVMHGQQSCGYRKNTLKKESIENEVRNDGVSQGSQDSAEPSATEWQVLYTTQLTQKSKKYHDGFLKLEICGSRGRQAMLYDETRKLLNTRFLKKEVLRTGVSLAFDAYLIDIGELEVKNETRAELTVQANNCNIVKEITKMHGQQNSLTSNNCVLKGKSHTNVRLRKDAESKFNFSNLPTKEASMEEPSNKRLRDVSQILSILQKPRKEESMAAGYTDDKVTPTKRPKVSNAAVLELPEDDQPPKSLVPHDQSTENVDARESRENIDLDKPSDTICSGSQVAKDMDNGNFDQQLYSENTEVDAWCDGANASNMPSSAPSCGHVSDKKNLSQELTCVKEMDEYPSFDLGF</sequence>
<dbReference type="STRING" id="981085.W9S743"/>
<dbReference type="Pfam" id="PF10382">
    <property type="entry name" value="ZGRF1-like_N"/>
    <property type="match status" value="3"/>
</dbReference>
<feature type="region of interest" description="Disordered" evidence="1">
    <location>
        <begin position="251"/>
        <end position="272"/>
    </location>
</feature>
<dbReference type="PANTHER" id="PTHR28535">
    <property type="entry name" value="ZINC FINGER GRF-TYPE CONTAINING 1"/>
    <property type="match status" value="1"/>
</dbReference>
<dbReference type="Proteomes" id="UP000030645">
    <property type="component" value="Unassembled WGS sequence"/>
</dbReference>
<dbReference type="InterPro" id="IPR018838">
    <property type="entry name" value="ZGRF1-like_N"/>
</dbReference>
<feature type="domain" description="5'-3' DNA helicase ZGRF1-like N-terminal" evidence="2">
    <location>
        <begin position="4"/>
        <end position="80"/>
    </location>
</feature>
<evidence type="ECO:0000313" key="4">
    <source>
        <dbReference type="Proteomes" id="UP000030645"/>
    </source>
</evidence>
<evidence type="ECO:0000313" key="3">
    <source>
        <dbReference type="EMBL" id="EXC14465.1"/>
    </source>
</evidence>
<feature type="compositionally biased region" description="Basic and acidic residues" evidence="1">
    <location>
        <begin position="438"/>
        <end position="453"/>
    </location>
</feature>
<reference evidence="4" key="1">
    <citation type="submission" date="2013-01" db="EMBL/GenBank/DDBJ databases">
        <title>Draft Genome Sequence of a Mulberry Tree, Morus notabilis C.K. Schneid.</title>
        <authorList>
            <person name="He N."/>
            <person name="Zhao S."/>
        </authorList>
    </citation>
    <scope>NUCLEOTIDE SEQUENCE</scope>
</reference>
<dbReference type="eggNOG" id="KOG4585">
    <property type="taxonomic scope" value="Eukaryota"/>
</dbReference>
<gene>
    <name evidence="3" type="ORF">L484_007832</name>
</gene>
<keyword evidence="4" id="KW-1185">Reference proteome</keyword>
<dbReference type="AlphaFoldDB" id="W9S743"/>
<dbReference type="GO" id="GO:0035861">
    <property type="term" value="C:site of double-strand break"/>
    <property type="evidence" value="ECO:0007669"/>
    <property type="project" value="TreeGrafter"/>
</dbReference>
<feature type="region of interest" description="Disordered" evidence="1">
    <location>
        <begin position="438"/>
        <end position="492"/>
    </location>
</feature>
<name>W9S743_9ROSA</name>